<proteinExistence type="predicted"/>
<protein>
    <submittedName>
        <fullName evidence="1">Uncharacterized protein</fullName>
    </submittedName>
</protein>
<dbReference type="AlphaFoldDB" id="A0A1B6DEL5"/>
<evidence type="ECO:0000313" key="1">
    <source>
        <dbReference type="EMBL" id="JAS24148.1"/>
    </source>
</evidence>
<dbReference type="EMBL" id="GEDC01013150">
    <property type="protein sequence ID" value="JAS24148.1"/>
    <property type="molecule type" value="Transcribed_RNA"/>
</dbReference>
<feature type="non-terminal residue" evidence="1">
    <location>
        <position position="1"/>
    </location>
</feature>
<accession>A0A1B6DEL5</accession>
<sequence>LDPVISSLTSCSAETCIPLNLDTPRYKARGVFSLSTEKEAPFCINDPSRDKRILKEIHTDESSVISDFKETLSNYKPSLTKLVSIFELNLIYVPIFITFGKV</sequence>
<reference evidence="1" key="1">
    <citation type="submission" date="2015-12" db="EMBL/GenBank/DDBJ databases">
        <title>De novo transcriptome assembly of four potential Pierce s Disease insect vectors from Arizona vineyards.</title>
        <authorList>
            <person name="Tassone E.E."/>
        </authorList>
    </citation>
    <scope>NUCLEOTIDE SEQUENCE</scope>
</reference>
<name>A0A1B6DEL5_9HEMI</name>
<organism evidence="1">
    <name type="scientific">Clastoptera arizonana</name>
    <name type="common">Arizona spittle bug</name>
    <dbReference type="NCBI Taxonomy" id="38151"/>
    <lineage>
        <taxon>Eukaryota</taxon>
        <taxon>Metazoa</taxon>
        <taxon>Ecdysozoa</taxon>
        <taxon>Arthropoda</taxon>
        <taxon>Hexapoda</taxon>
        <taxon>Insecta</taxon>
        <taxon>Pterygota</taxon>
        <taxon>Neoptera</taxon>
        <taxon>Paraneoptera</taxon>
        <taxon>Hemiptera</taxon>
        <taxon>Auchenorrhyncha</taxon>
        <taxon>Cercopoidea</taxon>
        <taxon>Clastopteridae</taxon>
        <taxon>Clastoptera</taxon>
    </lineage>
</organism>
<gene>
    <name evidence="1" type="ORF">g.28125</name>
</gene>